<protein>
    <submittedName>
        <fullName evidence="1">Uncharacterized protein</fullName>
    </submittedName>
</protein>
<dbReference type="RefSeq" id="WP_086987771.1">
    <property type="nucleotide sequence ID" value="NZ_FJNA01000005.1"/>
</dbReference>
<reference evidence="1 2" key="1">
    <citation type="submission" date="2016-10" db="EMBL/GenBank/DDBJ databases">
        <authorList>
            <person name="Varghese N."/>
            <person name="Submissions S."/>
        </authorList>
    </citation>
    <scope>NUCLEOTIDE SEQUENCE [LARGE SCALE GENOMIC DNA]</scope>
    <source>
        <strain evidence="1 2">DSM 14526</strain>
    </source>
</reference>
<dbReference type="Proteomes" id="UP000199042">
    <property type="component" value="Unassembled WGS sequence"/>
</dbReference>
<keyword evidence="2" id="KW-1185">Reference proteome</keyword>
<name>A0AB38A3Z2_9LACT</name>
<dbReference type="EMBL" id="FNQH01000013">
    <property type="protein sequence ID" value="SEA95835.1"/>
    <property type="molecule type" value="Genomic_DNA"/>
</dbReference>
<gene>
    <name evidence="1" type="ORF">SAMN04488525_11322</name>
</gene>
<comment type="caution">
    <text evidence="1">The sequence shown here is derived from an EMBL/GenBank/DDBJ whole genome shotgun (WGS) entry which is preliminary data.</text>
</comment>
<sequence>MKTLESHMRTVDYFIKLGWTVDYEIYHQREDIKPQVGYTLYIYRPNSDEPAHVENCRSLIGTMITASEWITDTVQNAGRKLEDEA</sequence>
<evidence type="ECO:0000313" key="1">
    <source>
        <dbReference type="EMBL" id="SEA95835.1"/>
    </source>
</evidence>
<accession>A0AB38A3Z2</accession>
<dbReference type="AlphaFoldDB" id="A0AB38A3Z2"/>
<proteinExistence type="predicted"/>
<evidence type="ECO:0000313" key="2">
    <source>
        <dbReference type="Proteomes" id="UP000199042"/>
    </source>
</evidence>
<organism evidence="1 2">
    <name type="scientific">Trichococcus collinsii</name>
    <dbReference type="NCBI Taxonomy" id="157076"/>
    <lineage>
        <taxon>Bacteria</taxon>
        <taxon>Bacillati</taxon>
        <taxon>Bacillota</taxon>
        <taxon>Bacilli</taxon>
        <taxon>Lactobacillales</taxon>
        <taxon>Carnobacteriaceae</taxon>
        <taxon>Trichococcus</taxon>
    </lineage>
</organism>